<dbReference type="EMBL" id="ML213515">
    <property type="protein sequence ID" value="TFK49528.1"/>
    <property type="molecule type" value="Genomic_DNA"/>
</dbReference>
<evidence type="ECO:0000313" key="3">
    <source>
        <dbReference type="Proteomes" id="UP000305948"/>
    </source>
</evidence>
<dbReference type="EMBL" id="ML213503">
    <property type="protein sequence ID" value="TFK56486.1"/>
    <property type="molecule type" value="Genomic_DNA"/>
</dbReference>
<protein>
    <submittedName>
        <fullName evidence="2">Uncharacterized protein</fullName>
    </submittedName>
</protein>
<accession>A0A5C3NJ37</accession>
<reference evidence="2 3" key="1">
    <citation type="journal article" date="2019" name="Nat. Ecol. Evol.">
        <title>Megaphylogeny resolves global patterns of mushroom evolution.</title>
        <authorList>
            <person name="Varga T."/>
            <person name="Krizsan K."/>
            <person name="Foldi C."/>
            <person name="Dima B."/>
            <person name="Sanchez-Garcia M."/>
            <person name="Sanchez-Ramirez S."/>
            <person name="Szollosi G.J."/>
            <person name="Szarkandi J.G."/>
            <person name="Papp V."/>
            <person name="Albert L."/>
            <person name="Andreopoulos W."/>
            <person name="Angelini C."/>
            <person name="Antonin V."/>
            <person name="Barry K.W."/>
            <person name="Bougher N.L."/>
            <person name="Buchanan P."/>
            <person name="Buyck B."/>
            <person name="Bense V."/>
            <person name="Catcheside P."/>
            <person name="Chovatia M."/>
            <person name="Cooper J."/>
            <person name="Damon W."/>
            <person name="Desjardin D."/>
            <person name="Finy P."/>
            <person name="Geml J."/>
            <person name="Haridas S."/>
            <person name="Hughes K."/>
            <person name="Justo A."/>
            <person name="Karasinski D."/>
            <person name="Kautmanova I."/>
            <person name="Kiss B."/>
            <person name="Kocsube S."/>
            <person name="Kotiranta H."/>
            <person name="LaButti K.M."/>
            <person name="Lechner B.E."/>
            <person name="Liimatainen K."/>
            <person name="Lipzen A."/>
            <person name="Lukacs Z."/>
            <person name="Mihaltcheva S."/>
            <person name="Morgado L.N."/>
            <person name="Niskanen T."/>
            <person name="Noordeloos M.E."/>
            <person name="Ohm R.A."/>
            <person name="Ortiz-Santana B."/>
            <person name="Ovrebo C."/>
            <person name="Racz N."/>
            <person name="Riley R."/>
            <person name="Savchenko A."/>
            <person name="Shiryaev A."/>
            <person name="Soop K."/>
            <person name="Spirin V."/>
            <person name="Szebenyi C."/>
            <person name="Tomsovsky M."/>
            <person name="Tulloss R.E."/>
            <person name="Uehling J."/>
            <person name="Grigoriev I.V."/>
            <person name="Vagvolgyi C."/>
            <person name="Papp T."/>
            <person name="Martin F.M."/>
            <person name="Miettinen O."/>
            <person name="Hibbett D.S."/>
            <person name="Nagy L.G."/>
        </authorList>
    </citation>
    <scope>NUCLEOTIDE SEQUENCE [LARGE SCALE GENOMIC DNA]</scope>
    <source>
        <strain evidence="2 3">OMC1185</strain>
    </source>
</reference>
<gene>
    <name evidence="2" type="ORF">OE88DRAFT_1649795</name>
    <name evidence="1" type="ORF">OE88DRAFT_1662010</name>
</gene>
<sequence>MAQPQNMHVISAHQNRLPVAKALSLERCGGGMTIADKTSARLVELTTSESLTVSLPSADHRLAMSTSLTKLWSTPQATTSRGRIC</sequence>
<name>A0A5C3NJ37_9AGAM</name>
<evidence type="ECO:0000313" key="1">
    <source>
        <dbReference type="EMBL" id="TFK49528.1"/>
    </source>
</evidence>
<keyword evidence="3" id="KW-1185">Reference proteome</keyword>
<proteinExistence type="predicted"/>
<dbReference type="Proteomes" id="UP000305948">
    <property type="component" value="Unassembled WGS sequence"/>
</dbReference>
<evidence type="ECO:0000313" key="2">
    <source>
        <dbReference type="EMBL" id="TFK56486.1"/>
    </source>
</evidence>
<dbReference type="AlphaFoldDB" id="A0A5C3NJ37"/>
<organism evidence="2 3">
    <name type="scientific">Heliocybe sulcata</name>
    <dbReference type="NCBI Taxonomy" id="5364"/>
    <lineage>
        <taxon>Eukaryota</taxon>
        <taxon>Fungi</taxon>
        <taxon>Dikarya</taxon>
        <taxon>Basidiomycota</taxon>
        <taxon>Agaricomycotina</taxon>
        <taxon>Agaricomycetes</taxon>
        <taxon>Gloeophyllales</taxon>
        <taxon>Gloeophyllaceae</taxon>
        <taxon>Heliocybe</taxon>
    </lineage>
</organism>